<sequence length="109" mass="12496">MSHLKDIYELQHDKSARDLKFFFISKGQQDVVKVIQYAFVQKLNGRNVYNLGFGDYDLDNDAILHHVNTILSTIPVFFKNFGGSILMVQGNDGRPEFVEHCKSTCRKNA</sequence>
<dbReference type="EMBL" id="CP015772">
    <property type="protein sequence ID" value="ANH81714.1"/>
    <property type="molecule type" value="Genomic_DNA"/>
</dbReference>
<evidence type="ECO:0000313" key="2">
    <source>
        <dbReference type="Proteomes" id="UP000077667"/>
    </source>
</evidence>
<organism evidence="1 2">
    <name type="scientific">Niabella ginsenosidivorans</name>
    <dbReference type="NCBI Taxonomy" id="1176587"/>
    <lineage>
        <taxon>Bacteria</taxon>
        <taxon>Pseudomonadati</taxon>
        <taxon>Bacteroidota</taxon>
        <taxon>Chitinophagia</taxon>
        <taxon>Chitinophagales</taxon>
        <taxon>Chitinophagaceae</taxon>
        <taxon>Niabella</taxon>
    </lineage>
</organism>
<dbReference type="Pfam" id="PF22028">
    <property type="entry name" value="DUF6934"/>
    <property type="match status" value="1"/>
</dbReference>
<protein>
    <submittedName>
        <fullName evidence="1">Uncharacterized protein</fullName>
    </submittedName>
</protein>
<proteinExistence type="predicted"/>
<dbReference type="InterPro" id="IPR053865">
    <property type="entry name" value="DUF6934"/>
</dbReference>
<accession>A0A1A9I583</accession>
<dbReference type="Proteomes" id="UP000077667">
    <property type="component" value="Chromosome"/>
</dbReference>
<dbReference type="KEGG" id="nia:A8C56_12625"/>
<evidence type="ECO:0000313" key="1">
    <source>
        <dbReference type="EMBL" id="ANH81714.1"/>
    </source>
</evidence>
<reference evidence="1 2" key="1">
    <citation type="submission" date="2016-05" db="EMBL/GenBank/DDBJ databases">
        <title>Niabella ginsenosidivorans BS26 whole genome sequencing.</title>
        <authorList>
            <person name="Im W.T."/>
            <person name="Siddiqi M.Z."/>
        </authorList>
    </citation>
    <scope>NUCLEOTIDE SEQUENCE [LARGE SCALE GENOMIC DNA]</scope>
    <source>
        <strain evidence="1 2">BS26</strain>
    </source>
</reference>
<name>A0A1A9I583_9BACT</name>
<dbReference type="AlphaFoldDB" id="A0A1A9I583"/>
<dbReference type="OrthoDB" id="947552at2"/>
<keyword evidence="2" id="KW-1185">Reference proteome</keyword>
<gene>
    <name evidence="1" type="ORF">A8C56_12625</name>
</gene>
<dbReference type="RefSeq" id="WP_067756553.1">
    <property type="nucleotide sequence ID" value="NZ_CP015772.1"/>
</dbReference>